<dbReference type="EMBL" id="FMWP01000052">
    <property type="protein sequence ID" value="SCZ94288.1"/>
    <property type="molecule type" value="Genomic_DNA"/>
</dbReference>
<name>A0A2X0KQC2_9BASI</name>
<dbReference type="InterPro" id="IPR042460">
    <property type="entry name" value="DCN1-like_PONY"/>
</dbReference>
<dbReference type="Proteomes" id="UP000249723">
    <property type="component" value="Unassembled WGS sequence"/>
</dbReference>
<dbReference type="GO" id="GO:0005886">
    <property type="term" value="C:plasma membrane"/>
    <property type="evidence" value="ECO:0007669"/>
    <property type="project" value="UniProtKB-ARBA"/>
</dbReference>
<dbReference type="STRING" id="289078.A0A2X0KQC2"/>
<dbReference type="InterPro" id="IPR009060">
    <property type="entry name" value="UBA-like_sf"/>
</dbReference>
<dbReference type="PANTHER" id="PTHR12281">
    <property type="entry name" value="RP42 RELATED"/>
    <property type="match status" value="1"/>
</dbReference>
<dbReference type="PROSITE" id="PS51229">
    <property type="entry name" value="DCUN1"/>
    <property type="match status" value="1"/>
</dbReference>
<dbReference type="GO" id="GO:0031624">
    <property type="term" value="F:ubiquitin conjugating enzyme binding"/>
    <property type="evidence" value="ECO:0007669"/>
    <property type="project" value="TreeGrafter"/>
</dbReference>
<dbReference type="GO" id="GO:0032182">
    <property type="term" value="F:ubiquitin-like protein binding"/>
    <property type="evidence" value="ECO:0007669"/>
    <property type="project" value="TreeGrafter"/>
</dbReference>
<evidence type="ECO:0000259" key="3">
    <source>
        <dbReference type="PROSITE" id="PS51229"/>
    </source>
</evidence>
<dbReference type="Pfam" id="PF03556">
    <property type="entry name" value="Cullin_binding"/>
    <property type="match status" value="1"/>
</dbReference>
<dbReference type="InterPro" id="IPR014764">
    <property type="entry name" value="DCN-prot"/>
</dbReference>
<dbReference type="PANTHER" id="PTHR12281:SF31">
    <property type="entry name" value="DCN1-LIKE PROTEIN 3"/>
    <property type="match status" value="1"/>
</dbReference>
<dbReference type="GO" id="GO:0045116">
    <property type="term" value="P:protein neddylation"/>
    <property type="evidence" value="ECO:0007669"/>
    <property type="project" value="TreeGrafter"/>
</dbReference>
<feature type="domain" description="DCUN1" evidence="3">
    <location>
        <begin position="66"/>
        <end position="288"/>
    </location>
</feature>
<gene>
    <name evidence="4" type="ORF">BZ3500_MVSOF-1268-A1-R1_CHR12-2G03801</name>
</gene>
<evidence type="ECO:0000256" key="2">
    <source>
        <dbReference type="RuleBase" id="RU410713"/>
    </source>
</evidence>
<dbReference type="GO" id="GO:0000151">
    <property type="term" value="C:ubiquitin ligase complex"/>
    <property type="evidence" value="ECO:0007669"/>
    <property type="project" value="TreeGrafter"/>
</dbReference>
<proteinExistence type="predicted"/>
<dbReference type="InterPro" id="IPR005176">
    <property type="entry name" value="PONY_dom"/>
</dbReference>
<evidence type="ECO:0000256" key="1">
    <source>
        <dbReference type="ARBA" id="ARBA00022786"/>
    </source>
</evidence>
<evidence type="ECO:0000313" key="5">
    <source>
        <dbReference type="Proteomes" id="UP000249723"/>
    </source>
</evidence>
<dbReference type="FunFam" id="1.10.238.200:FF:000003">
    <property type="entry name" value="DCN1-like protein 3"/>
    <property type="match status" value="1"/>
</dbReference>
<dbReference type="Gene3D" id="1.10.238.10">
    <property type="entry name" value="EF-hand"/>
    <property type="match status" value="1"/>
</dbReference>
<reference evidence="5" key="1">
    <citation type="submission" date="2016-10" db="EMBL/GenBank/DDBJ databases">
        <authorList>
            <person name="Jeantristanb JTB J.-T."/>
            <person name="Ricardo R."/>
        </authorList>
    </citation>
    <scope>NUCLEOTIDE SEQUENCE [LARGE SCALE GENOMIC DNA]</scope>
</reference>
<organism evidence="4 5">
    <name type="scientific">Microbotryum saponariae</name>
    <dbReference type="NCBI Taxonomy" id="289078"/>
    <lineage>
        <taxon>Eukaryota</taxon>
        <taxon>Fungi</taxon>
        <taxon>Dikarya</taxon>
        <taxon>Basidiomycota</taxon>
        <taxon>Pucciniomycotina</taxon>
        <taxon>Microbotryomycetes</taxon>
        <taxon>Microbotryales</taxon>
        <taxon>Microbotryaceae</taxon>
        <taxon>Microbotryum</taxon>
    </lineage>
</organism>
<keyword evidence="1" id="KW-0833">Ubl conjugation pathway</keyword>
<sequence>MSSSKAARETRVREFIDITGASPQEAARFLKTTSYRLDAALEAFFNDPTAMRAAEQQRLSGGEGGTSIRNLDKLWDKYRDVEKPDEIHFEGTIRYCEDLGIAPEDIVMLAVAWLAKAPTMGHFSKKGWTDGWREAKCAATRSLANGARDVWKKTDVGPIPYPCRRDTIELQRSYIDRLRADLHKGDTFRKVYAFTFDYAKAEGQKSMQYEIAQELWKLLIPSDPAADFPTSHLDLWLEFLQTRGERPVSKDTWNLFLEFTRTIDPLFQEHDEEAAWPSVIDDFVDFARHSLACKDQPA</sequence>
<accession>A0A2X0KQC2</accession>
<dbReference type="Gene3D" id="1.10.8.10">
    <property type="entry name" value="DNA helicase RuvA subunit, C-terminal domain"/>
    <property type="match status" value="1"/>
</dbReference>
<dbReference type="SUPFAM" id="SSF46934">
    <property type="entry name" value="UBA-like"/>
    <property type="match status" value="1"/>
</dbReference>
<protein>
    <recommendedName>
        <fullName evidence="2">Defective in cullin neddylation protein</fullName>
    </recommendedName>
</protein>
<dbReference type="GO" id="GO:0097602">
    <property type="term" value="F:cullin family protein binding"/>
    <property type="evidence" value="ECO:0007669"/>
    <property type="project" value="TreeGrafter"/>
</dbReference>
<evidence type="ECO:0000313" key="4">
    <source>
        <dbReference type="EMBL" id="SCZ94288.1"/>
    </source>
</evidence>
<dbReference type="Gene3D" id="1.10.238.200">
    <property type="entry name" value="Cullin, PONY binding domain"/>
    <property type="match status" value="1"/>
</dbReference>
<keyword evidence="5" id="KW-1185">Reference proteome</keyword>
<dbReference type="AlphaFoldDB" id="A0A2X0KQC2"/>
<comment type="function">
    <text evidence="2">Neddylation of cullins play an essential role in the regulation of SCF-type complexes activity.</text>
</comment>
<dbReference type="Pfam" id="PF14555">
    <property type="entry name" value="UBA_4"/>
    <property type="match status" value="1"/>
</dbReference>